<accession>A0A167MYR3</accession>
<evidence type="ECO:0000256" key="1">
    <source>
        <dbReference type="ARBA" id="ARBA00000971"/>
    </source>
</evidence>
<dbReference type="InterPro" id="IPR001179">
    <property type="entry name" value="PPIase_FKBP_dom"/>
</dbReference>
<dbReference type="OrthoDB" id="1902587at2759"/>
<feature type="domain" description="PPIase FKBP-type" evidence="6">
    <location>
        <begin position="25"/>
        <end position="115"/>
    </location>
</feature>
<gene>
    <name evidence="7" type="ORF">CALVIDRAFT_527070</name>
</gene>
<reference evidence="7 8" key="1">
    <citation type="journal article" date="2016" name="Mol. Biol. Evol.">
        <title>Comparative Genomics of Early-Diverging Mushroom-Forming Fungi Provides Insights into the Origins of Lignocellulose Decay Capabilities.</title>
        <authorList>
            <person name="Nagy L.G."/>
            <person name="Riley R."/>
            <person name="Tritt A."/>
            <person name="Adam C."/>
            <person name="Daum C."/>
            <person name="Floudas D."/>
            <person name="Sun H."/>
            <person name="Yadav J.S."/>
            <person name="Pangilinan J."/>
            <person name="Larsson K.H."/>
            <person name="Matsuura K."/>
            <person name="Barry K."/>
            <person name="Labutti K."/>
            <person name="Kuo R."/>
            <person name="Ohm R.A."/>
            <person name="Bhattacharya S.S."/>
            <person name="Shirouzu T."/>
            <person name="Yoshinaga Y."/>
            <person name="Martin F.M."/>
            <person name="Grigoriev I.V."/>
            <person name="Hibbett D.S."/>
        </authorList>
    </citation>
    <scope>NUCLEOTIDE SEQUENCE [LARGE SCALE GENOMIC DNA]</scope>
    <source>
        <strain evidence="7 8">TUFC12733</strain>
    </source>
</reference>
<keyword evidence="8" id="KW-1185">Reference proteome</keyword>
<dbReference type="Proteomes" id="UP000076738">
    <property type="component" value="Unassembled WGS sequence"/>
</dbReference>
<dbReference type="Gene3D" id="3.10.50.40">
    <property type="match status" value="1"/>
</dbReference>
<evidence type="ECO:0000256" key="2">
    <source>
        <dbReference type="ARBA" id="ARBA00013194"/>
    </source>
</evidence>
<dbReference type="PANTHER" id="PTHR45779">
    <property type="entry name" value="PEPTIDYLPROLYL ISOMERASE"/>
    <property type="match status" value="1"/>
</dbReference>
<keyword evidence="3 5" id="KW-0697">Rotamase</keyword>
<dbReference type="GO" id="GO:0005783">
    <property type="term" value="C:endoplasmic reticulum"/>
    <property type="evidence" value="ECO:0007669"/>
    <property type="project" value="TreeGrafter"/>
</dbReference>
<dbReference type="STRING" id="1330018.A0A167MYR3"/>
<evidence type="ECO:0000259" key="6">
    <source>
        <dbReference type="PROSITE" id="PS50059"/>
    </source>
</evidence>
<evidence type="ECO:0000256" key="5">
    <source>
        <dbReference type="PROSITE-ProRule" id="PRU00277"/>
    </source>
</evidence>
<evidence type="ECO:0000256" key="3">
    <source>
        <dbReference type="ARBA" id="ARBA00023110"/>
    </source>
</evidence>
<evidence type="ECO:0000313" key="7">
    <source>
        <dbReference type="EMBL" id="KZO97181.1"/>
    </source>
</evidence>
<keyword evidence="4 5" id="KW-0413">Isomerase</keyword>
<dbReference type="InterPro" id="IPR044609">
    <property type="entry name" value="FKBP2/11"/>
</dbReference>
<organism evidence="7 8">
    <name type="scientific">Calocera viscosa (strain TUFC12733)</name>
    <dbReference type="NCBI Taxonomy" id="1330018"/>
    <lineage>
        <taxon>Eukaryota</taxon>
        <taxon>Fungi</taxon>
        <taxon>Dikarya</taxon>
        <taxon>Basidiomycota</taxon>
        <taxon>Agaricomycotina</taxon>
        <taxon>Dacrymycetes</taxon>
        <taxon>Dacrymycetales</taxon>
        <taxon>Dacrymycetaceae</taxon>
        <taxon>Calocera</taxon>
    </lineage>
</organism>
<dbReference type="AlphaFoldDB" id="A0A167MYR3"/>
<proteinExistence type="predicted"/>
<dbReference type="EC" id="5.2.1.8" evidence="2 5"/>
<protein>
    <recommendedName>
        <fullName evidence="2 5">peptidylprolyl isomerase</fullName>
        <ecNumber evidence="2 5">5.2.1.8</ecNumber>
    </recommendedName>
</protein>
<dbReference type="GO" id="GO:0003755">
    <property type="term" value="F:peptidyl-prolyl cis-trans isomerase activity"/>
    <property type="evidence" value="ECO:0007669"/>
    <property type="project" value="UniProtKB-KW"/>
</dbReference>
<name>A0A167MYR3_CALVF</name>
<dbReference type="InterPro" id="IPR046357">
    <property type="entry name" value="PPIase_dom_sf"/>
</dbReference>
<dbReference type="PANTHER" id="PTHR45779:SF2">
    <property type="entry name" value="PEPTIDYL-PROLYL CIS-TRANS ISOMERASE FKBP11"/>
    <property type="match status" value="1"/>
</dbReference>
<dbReference type="EMBL" id="KV417281">
    <property type="protein sequence ID" value="KZO97181.1"/>
    <property type="molecule type" value="Genomic_DNA"/>
</dbReference>
<evidence type="ECO:0000313" key="8">
    <source>
        <dbReference type="Proteomes" id="UP000076738"/>
    </source>
</evidence>
<dbReference type="PROSITE" id="PS50059">
    <property type="entry name" value="FKBP_PPIASE"/>
    <property type="match status" value="1"/>
</dbReference>
<dbReference type="SUPFAM" id="SSF54534">
    <property type="entry name" value="FKBP-like"/>
    <property type="match status" value="1"/>
</dbReference>
<dbReference type="Pfam" id="PF00254">
    <property type="entry name" value="FKBP_C"/>
    <property type="match status" value="1"/>
</dbReference>
<comment type="catalytic activity">
    <reaction evidence="1 5">
        <text>[protein]-peptidylproline (omega=180) = [protein]-peptidylproline (omega=0)</text>
        <dbReference type="Rhea" id="RHEA:16237"/>
        <dbReference type="Rhea" id="RHEA-COMP:10747"/>
        <dbReference type="Rhea" id="RHEA-COMP:10748"/>
        <dbReference type="ChEBI" id="CHEBI:83833"/>
        <dbReference type="ChEBI" id="CHEBI:83834"/>
        <dbReference type="EC" id="5.2.1.8"/>
    </reaction>
</comment>
<evidence type="ECO:0000256" key="4">
    <source>
        <dbReference type="ARBA" id="ARBA00023235"/>
    </source>
</evidence>
<sequence>MSSQPQVSIQLTRPGDGVNRARIRGDVLMINYTATLADGTVVDATKDRGMSYRLEFGQGDAINGLDWAMGRPSMTLGARAKIVIPSCFAYGKRGWPPTIPGDATLYFDVEVVGVNHKTYKSNWYEKA</sequence>